<proteinExistence type="predicted"/>
<protein>
    <submittedName>
        <fullName evidence="1">Uncharacterized protein</fullName>
    </submittedName>
</protein>
<accession>A0A1B0XW21</accession>
<sequence>MGLESGELRNEAQGGYNPPFELSTYKHQVKFTPPNNFESYIKWELLGDIPLHLTINEQTGLITGNIELLSKQPSAKNAIYEYQLMKIDGSNWRHLGILKNGQTFTFNFQVKLTYTVQASSGGSRLSNTVTEVSDVTITVLQDNDIISTLFCKNYINEAKFPLKIRDKVYTDAVEFMKNHPNKNNFKINLV</sequence>
<evidence type="ECO:0000313" key="1">
    <source>
        <dbReference type="EMBL" id="ANH51280.1"/>
    </source>
</evidence>
<reference evidence="1 2" key="1">
    <citation type="submission" date="2016-05" db="EMBL/GenBank/DDBJ databases">
        <title>Campylobacter bacteriophages isolated in Slovenia.</title>
        <authorList>
            <person name="Janez N."/>
            <person name="Peterka M."/>
            <person name="Accetto T."/>
        </authorList>
    </citation>
    <scope>NUCLEOTIDE SEQUENCE [LARGE SCALE GENOMIC DNA]</scope>
</reference>
<gene>
    <name evidence="1" type="ORF">PC5_00161</name>
</gene>
<keyword evidence="2" id="KW-1185">Reference proteome</keyword>
<evidence type="ECO:0000313" key="2">
    <source>
        <dbReference type="Proteomes" id="UP000221511"/>
    </source>
</evidence>
<dbReference type="EMBL" id="KX229736">
    <property type="protein sequence ID" value="ANH51280.1"/>
    <property type="molecule type" value="Genomic_DNA"/>
</dbReference>
<name>A0A1B0XW21_9CAUD</name>
<dbReference type="Proteomes" id="UP000221511">
    <property type="component" value="Segment"/>
</dbReference>
<organism evidence="1 2">
    <name type="scientific">Campylobacter phage PC5</name>
    <dbReference type="NCBI Taxonomy" id="1541690"/>
    <lineage>
        <taxon>Viruses</taxon>
        <taxon>Duplodnaviria</taxon>
        <taxon>Heunggongvirae</taxon>
        <taxon>Uroviricota</taxon>
        <taxon>Caudoviricetes</taxon>
        <taxon>Connertonviridae</taxon>
        <taxon>Fletchervirus</taxon>
        <taxon>Fletchervirus PC5</taxon>
    </lineage>
</organism>